<name>A0ABV5SVV4_9MICO</name>
<reference evidence="3 4" key="1">
    <citation type="submission" date="2024-09" db="EMBL/GenBank/DDBJ databases">
        <authorList>
            <person name="Sun Q."/>
            <person name="Mori K."/>
        </authorList>
    </citation>
    <scope>NUCLEOTIDE SEQUENCE [LARGE SCALE GENOMIC DNA]</scope>
    <source>
        <strain evidence="3 4">JCM 1342</strain>
    </source>
</reference>
<keyword evidence="2" id="KW-0812">Transmembrane</keyword>
<dbReference type="RefSeq" id="WP_344710983.1">
    <property type="nucleotide sequence ID" value="NZ_BAAAWH010000001.1"/>
</dbReference>
<keyword evidence="2" id="KW-0472">Membrane</keyword>
<evidence type="ECO:0000256" key="1">
    <source>
        <dbReference type="SAM" id="MobiDB-lite"/>
    </source>
</evidence>
<evidence type="ECO:0000256" key="2">
    <source>
        <dbReference type="SAM" id="Phobius"/>
    </source>
</evidence>
<keyword evidence="4" id="KW-1185">Reference proteome</keyword>
<feature type="region of interest" description="Disordered" evidence="1">
    <location>
        <begin position="85"/>
        <end position="120"/>
    </location>
</feature>
<proteinExistence type="predicted"/>
<sequence>MTDDKPTRRDLMKPLQLLGLAFGAAVFAGIVTLIAMGFFQQRGPEQAPAALQLALIFAGVTFIVVLLSVSLLLLAIDPAQVTKTIDRPVLQPRENPDTAAGGTRSDGADPDAEASGGTHI</sequence>
<dbReference type="Proteomes" id="UP001589611">
    <property type="component" value="Unassembled WGS sequence"/>
</dbReference>
<evidence type="ECO:0000313" key="3">
    <source>
        <dbReference type="EMBL" id="MFB9644480.1"/>
    </source>
</evidence>
<feature type="transmembrane region" description="Helical" evidence="2">
    <location>
        <begin position="17"/>
        <end position="39"/>
    </location>
</feature>
<comment type="caution">
    <text evidence="3">The sequence shown here is derived from an EMBL/GenBank/DDBJ whole genome shotgun (WGS) entry which is preliminary data.</text>
</comment>
<evidence type="ECO:0000313" key="4">
    <source>
        <dbReference type="Proteomes" id="UP001589611"/>
    </source>
</evidence>
<protein>
    <submittedName>
        <fullName evidence="3">Amino acid transporter</fullName>
    </submittedName>
</protein>
<dbReference type="EMBL" id="JBHMBE010000001">
    <property type="protein sequence ID" value="MFB9644480.1"/>
    <property type="molecule type" value="Genomic_DNA"/>
</dbReference>
<keyword evidence="2" id="KW-1133">Transmembrane helix</keyword>
<accession>A0ABV5SVV4</accession>
<organism evidence="3 4">
    <name type="scientific">Microbacterium terregens</name>
    <dbReference type="NCBI Taxonomy" id="69363"/>
    <lineage>
        <taxon>Bacteria</taxon>
        <taxon>Bacillati</taxon>
        <taxon>Actinomycetota</taxon>
        <taxon>Actinomycetes</taxon>
        <taxon>Micrococcales</taxon>
        <taxon>Microbacteriaceae</taxon>
        <taxon>Microbacterium</taxon>
    </lineage>
</organism>
<feature type="transmembrane region" description="Helical" evidence="2">
    <location>
        <begin position="51"/>
        <end position="76"/>
    </location>
</feature>
<gene>
    <name evidence="3" type="ORF">ACFFPJ_01560</name>
</gene>